<feature type="domain" description="ABC transporter" evidence="11">
    <location>
        <begin position="36"/>
        <end position="278"/>
    </location>
</feature>
<dbReference type="GO" id="GO:0005315">
    <property type="term" value="F:phosphate transmembrane transporter activity"/>
    <property type="evidence" value="ECO:0007669"/>
    <property type="project" value="InterPro"/>
</dbReference>
<dbReference type="CDD" id="cd03260">
    <property type="entry name" value="ABC_PstB_phosphate_transporter"/>
    <property type="match status" value="1"/>
</dbReference>
<evidence type="ECO:0000256" key="3">
    <source>
        <dbReference type="ARBA" id="ARBA00022475"/>
    </source>
</evidence>
<evidence type="ECO:0000256" key="9">
    <source>
        <dbReference type="ARBA" id="ARBA00023136"/>
    </source>
</evidence>
<dbReference type="EMBL" id="JPGN01000075">
    <property type="protein sequence ID" value="KFI18655.1"/>
    <property type="molecule type" value="Genomic_DNA"/>
</dbReference>
<dbReference type="InterPro" id="IPR017871">
    <property type="entry name" value="ABC_transporter-like_CS"/>
</dbReference>
<keyword evidence="9" id="KW-0472">Membrane</keyword>
<evidence type="ECO:0000313" key="12">
    <source>
        <dbReference type="EMBL" id="KFI18655.1"/>
    </source>
</evidence>
<dbReference type="Gene3D" id="3.40.50.300">
    <property type="entry name" value="P-loop containing nucleotide triphosphate hydrolases"/>
    <property type="match status" value="1"/>
</dbReference>
<evidence type="ECO:0000256" key="2">
    <source>
        <dbReference type="ARBA" id="ARBA00022448"/>
    </source>
</evidence>
<keyword evidence="8" id="KW-1278">Translocase</keyword>
<organism evidence="12 13">
    <name type="scientific">Nitrosococcus oceani C-27</name>
    <dbReference type="NCBI Taxonomy" id="314279"/>
    <lineage>
        <taxon>Bacteria</taxon>
        <taxon>Pseudomonadati</taxon>
        <taxon>Pseudomonadota</taxon>
        <taxon>Gammaproteobacteria</taxon>
        <taxon>Chromatiales</taxon>
        <taxon>Chromatiaceae</taxon>
        <taxon>Nitrosococcus</taxon>
    </lineage>
</organism>
<dbReference type="InterPro" id="IPR003593">
    <property type="entry name" value="AAA+_ATPase"/>
</dbReference>
<evidence type="ECO:0000256" key="6">
    <source>
        <dbReference type="ARBA" id="ARBA00022741"/>
    </source>
</evidence>
<dbReference type="GO" id="GO:0005886">
    <property type="term" value="C:plasma membrane"/>
    <property type="evidence" value="ECO:0007669"/>
    <property type="project" value="UniProtKB-SubCell"/>
</dbReference>
<accession>A0A0E2Z583</accession>
<evidence type="ECO:0000256" key="7">
    <source>
        <dbReference type="ARBA" id="ARBA00022840"/>
    </source>
</evidence>
<keyword evidence="5" id="KW-0592">Phosphate transport</keyword>
<sequence>MNQETHDKTPRTHGMDISLIERGVKKLKLKDETCCLQVKQFNFYYNQHTQALKSINLIIPERRVTAFIGPSGCGKSTLLRCFNRMNDLIDGARIEGEMLLNKQDIYGKNVNVSDLRRRVGMVFQKPNPFPKSIYENVAYGLRLQGVKSRRTLDKVVEKSLRSAALWDEVKDRLDDNAVGLSGGQQQRLVIARAIAIEPEVLLLDEPASALDPISTLKIEELIYDLKDKYTIVIVTHNMQQAARVSDYTAFMYLGELIEFGDTGTLFTNPKKKQTEDYITGRYG</sequence>
<dbReference type="NCBIfam" id="TIGR00972">
    <property type="entry name" value="3a0107s01c2"/>
    <property type="match status" value="1"/>
</dbReference>
<reference evidence="12 13" key="1">
    <citation type="submission" date="2014-07" db="EMBL/GenBank/DDBJ databases">
        <title>Comparative analysis of Nitrosococcus oceani genome inventories of strains from Pacific and Atlantic gyres.</title>
        <authorList>
            <person name="Lim C.K."/>
            <person name="Wang L."/>
            <person name="Sayavedra-Soto L.A."/>
            <person name="Klotz M.G."/>
        </authorList>
    </citation>
    <scope>NUCLEOTIDE SEQUENCE [LARGE SCALE GENOMIC DNA]</scope>
    <source>
        <strain evidence="12 13">C-27</strain>
    </source>
</reference>
<keyword evidence="3" id="KW-1003">Cell membrane</keyword>
<evidence type="ECO:0000256" key="10">
    <source>
        <dbReference type="ARBA" id="ARBA00054713"/>
    </source>
</evidence>
<dbReference type="AlphaFoldDB" id="A0A0E2Z583"/>
<dbReference type="InterPro" id="IPR005670">
    <property type="entry name" value="PstB-like"/>
</dbReference>
<dbReference type="SUPFAM" id="SSF52540">
    <property type="entry name" value="P-loop containing nucleoside triphosphate hydrolases"/>
    <property type="match status" value="1"/>
</dbReference>
<protein>
    <submittedName>
        <fullName evidence="12">Phosphate ABC transporter ATP-binding protein</fullName>
    </submittedName>
</protein>
<dbReference type="SMART" id="SM00382">
    <property type="entry name" value="AAA"/>
    <property type="match status" value="1"/>
</dbReference>
<proteinExistence type="predicted"/>
<dbReference type="Proteomes" id="UP000028839">
    <property type="component" value="Unassembled WGS sequence"/>
</dbReference>
<dbReference type="FunFam" id="3.40.50.300:FF:000132">
    <property type="entry name" value="Phosphate import ATP-binding protein PstB"/>
    <property type="match status" value="1"/>
</dbReference>
<dbReference type="InterPro" id="IPR003439">
    <property type="entry name" value="ABC_transporter-like_ATP-bd"/>
</dbReference>
<dbReference type="GO" id="GO:0016887">
    <property type="term" value="F:ATP hydrolysis activity"/>
    <property type="evidence" value="ECO:0007669"/>
    <property type="project" value="InterPro"/>
</dbReference>
<comment type="subcellular location">
    <subcellularLocation>
        <location evidence="1">Cell inner membrane</location>
        <topology evidence="1">Peripheral membrane protein</topology>
    </subcellularLocation>
</comment>
<dbReference type="OrthoDB" id="9802264at2"/>
<evidence type="ECO:0000313" key="13">
    <source>
        <dbReference type="Proteomes" id="UP000028839"/>
    </source>
</evidence>
<gene>
    <name evidence="12" type="ORF">IB75_12765</name>
</gene>
<comment type="function">
    <text evidence="10">Part of the ABC transporter complex PstSACB involved in phosphate import. Responsible for energy coupling to the transport system.</text>
</comment>
<comment type="caution">
    <text evidence="12">The sequence shown here is derived from an EMBL/GenBank/DDBJ whole genome shotgun (WGS) entry which is preliminary data.</text>
</comment>
<dbReference type="PANTHER" id="PTHR43423">
    <property type="entry name" value="ABC TRANSPORTER I FAMILY MEMBER 17"/>
    <property type="match status" value="1"/>
</dbReference>
<evidence type="ECO:0000256" key="1">
    <source>
        <dbReference type="ARBA" id="ARBA00004417"/>
    </source>
</evidence>
<evidence type="ECO:0000256" key="5">
    <source>
        <dbReference type="ARBA" id="ARBA00022592"/>
    </source>
</evidence>
<dbReference type="GO" id="GO:0005524">
    <property type="term" value="F:ATP binding"/>
    <property type="evidence" value="ECO:0007669"/>
    <property type="project" value="UniProtKB-KW"/>
</dbReference>
<evidence type="ECO:0000259" key="11">
    <source>
        <dbReference type="PROSITE" id="PS50893"/>
    </source>
</evidence>
<evidence type="ECO:0000256" key="4">
    <source>
        <dbReference type="ARBA" id="ARBA00022519"/>
    </source>
</evidence>
<keyword evidence="6" id="KW-0547">Nucleotide-binding</keyword>
<dbReference type="Pfam" id="PF00005">
    <property type="entry name" value="ABC_tran"/>
    <property type="match status" value="1"/>
</dbReference>
<name>A0A0E2Z583_9GAMM</name>
<dbReference type="HOGENOM" id="CLU_000604_1_22_6"/>
<dbReference type="InterPro" id="IPR027417">
    <property type="entry name" value="P-loop_NTPase"/>
</dbReference>
<dbReference type="GO" id="GO:0035435">
    <property type="term" value="P:phosphate ion transmembrane transport"/>
    <property type="evidence" value="ECO:0007669"/>
    <property type="project" value="InterPro"/>
</dbReference>
<dbReference type="SMR" id="A0A0E2Z583"/>
<keyword evidence="4" id="KW-0997">Cell inner membrane</keyword>
<keyword evidence="7 12" id="KW-0067">ATP-binding</keyword>
<evidence type="ECO:0000256" key="8">
    <source>
        <dbReference type="ARBA" id="ARBA00022967"/>
    </source>
</evidence>
<dbReference type="PROSITE" id="PS50893">
    <property type="entry name" value="ABC_TRANSPORTER_2"/>
    <property type="match status" value="1"/>
</dbReference>
<keyword evidence="2" id="KW-0813">Transport</keyword>
<dbReference type="PANTHER" id="PTHR43423:SF12">
    <property type="entry name" value="IRON EXPORT ATP-BINDING PROTEIN FETA-RELATED"/>
    <property type="match status" value="1"/>
</dbReference>
<dbReference type="PROSITE" id="PS00211">
    <property type="entry name" value="ABC_TRANSPORTER_1"/>
    <property type="match status" value="1"/>
</dbReference>